<evidence type="ECO:0000259" key="1">
    <source>
        <dbReference type="Pfam" id="PF12697"/>
    </source>
</evidence>
<dbReference type="Proteomes" id="UP000545037">
    <property type="component" value="Unassembled WGS sequence"/>
</dbReference>
<organism evidence="2 3">
    <name type="scientific">Brevundimonas variabilis</name>
    <dbReference type="NCBI Taxonomy" id="74312"/>
    <lineage>
        <taxon>Bacteria</taxon>
        <taxon>Pseudomonadati</taxon>
        <taxon>Pseudomonadota</taxon>
        <taxon>Alphaproteobacteria</taxon>
        <taxon>Caulobacterales</taxon>
        <taxon>Caulobacteraceae</taxon>
        <taxon>Brevundimonas</taxon>
    </lineage>
</organism>
<dbReference type="Pfam" id="PF12697">
    <property type="entry name" value="Abhydrolase_6"/>
    <property type="match status" value="1"/>
</dbReference>
<comment type="caution">
    <text evidence="2">The sequence shown here is derived from an EMBL/GenBank/DDBJ whole genome shotgun (WGS) entry which is preliminary data.</text>
</comment>
<evidence type="ECO:0000313" key="3">
    <source>
        <dbReference type="Proteomes" id="UP000545037"/>
    </source>
</evidence>
<dbReference type="InterPro" id="IPR050228">
    <property type="entry name" value="Carboxylesterase_BioH"/>
</dbReference>
<dbReference type="PANTHER" id="PTHR43194:SF2">
    <property type="entry name" value="PEROXISOMAL MEMBRANE PROTEIN LPX1"/>
    <property type="match status" value="1"/>
</dbReference>
<evidence type="ECO:0000313" key="2">
    <source>
        <dbReference type="EMBL" id="MBB5747588.1"/>
    </source>
</evidence>
<dbReference type="PANTHER" id="PTHR43194">
    <property type="entry name" value="HYDROLASE ALPHA/BETA FOLD FAMILY"/>
    <property type="match status" value="1"/>
</dbReference>
<dbReference type="InterPro" id="IPR000073">
    <property type="entry name" value="AB_hydrolase_1"/>
</dbReference>
<dbReference type="EMBL" id="JACHOR010000006">
    <property type="protein sequence ID" value="MBB5747588.1"/>
    <property type="molecule type" value="Genomic_DNA"/>
</dbReference>
<accession>A0A7W9CLE7</accession>
<name>A0A7W9CLE7_9CAUL</name>
<feature type="domain" description="AB hydrolase-1" evidence="1">
    <location>
        <begin position="4"/>
        <end position="210"/>
    </location>
</feature>
<dbReference type="SUPFAM" id="SSF53474">
    <property type="entry name" value="alpha/beta-Hydrolases"/>
    <property type="match status" value="1"/>
</dbReference>
<dbReference type="AlphaFoldDB" id="A0A7W9CLE7"/>
<proteinExistence type="predicted"/>
<dbReference type="Gene3D" id="3.40.50.1820">
    <property type="entry name" value="alpha/beta hydrolase"/>
    <property type="match status" value="1"/>
</dbReference>
<protein>
    <submittedName>
        <fullName evidence="2">Pimeloyl-ACP methyl ester carboxylesterase</fullName>
    </submittedName>
</protein>
<gene>
    <name evidence="2" type="ORF">GGR13_003216</name>
</gene>
<keyword evidence="3" id="KW-1185">Reference proteome</keyword>
<dbReference type="InterPro" id="IPR029058">
    <property type="entry name" value="AB_hydrolase_fold"/>
</dbReference>
<reference evidence="2 3" key="1">
    <citation type="submission" date="2020-08" db="EMBL/GenBank/DDBJ databases">
        <title>Genomic Encyclopedia of Type Strains, Phase IV (KMG-IV): sequencing the most valuable type-strain genomes for metagenomic binning, comparative biology and taxonomic classification.</title>
        <authorList>
            <person name="Goeker M."/>
        </authorList>
    </citation>
    <scope>NUCLEOTIDE SEQUENCE [LARGE SCALE GENOMIC DNA]</scope>
    <source>
        <strain evidence="2 3">DSM 4737</strain>
    </source>
</reference>
<sequence length="424" mass="45724">MVDAIAIDLPGFGDRASEGYADVRDVLDDLCKHLADLDLSRWVIVGHSMGGKFATLIAARAREGAAGLSGLVGVVLVAGSPPSPEPMDENRRAEMLRWFDDPAQLTEKAQKFIDDNTNDGLPEEARRQAIVDFVRTSPEAWKGWLAKGSREDWSAQAGVIALPCLIIAGEDDGDLREAAQRLKNAPHFRTVDSAVVPRAAHMIPQEQPDHLAELICKFCQTISATALPVQFVRLMASDRVSDRTRCAMLARHSGPGRTDGSVLSQAQLGVLAAVVARILPGASEPSDLARRLDAGLATGRGDGWRFADLPADVEAWALGLDTLAAAEPKFARLQGDVQDAILRAISTGDFDTQNEPSRLSANGMRLWFEDVASEAARLWMSLPATWAQIGYDGFATGDRGPLQGYQETAADVPEAWRLPLGSVR</sequence>